<dbReference type="AlphaFoldDB" id="A0A8X6QB14"/>
<gene>
    <name evidence="1" type="ORF">NPIL_55301</name>
</gene>
<evidence type="ECO:0000313" key="1">
    <source>
        <dbReference type="EMBL" id="GFU15709.1"/>
    </source>
</evidence>
<keyword evidence="2" id="KW-1185">Reference proteome</keyword>
<comment type="caution">
    <text evidence="1">The sequence shown here is derived from an EMBL/GenBank/DDBJ whole genome shotgun (WGS) entry which is preliminary data.</text>
</comment>
<sequence length="102" mass="11834">MNPELMESGESVSFQPMSLEQLKIAVDTIDCTDTAWAMLGQVETLLTALPSYEFSSEDQKNLVREQVLELRKSARYQVQYFARKDCEDKLNELNELRLDWDP</sequence>
<dbReference type="EMBL" id="BMAW01079546">
    <property type="protein sequence ID" value="GFU15709.1"/>
    <property type="molecule type" value="Genomic_DNA"/>
</dbReference>
<organism evidence="1 2">
    <name type="scientific">Nephila pilipes</name>
    <name type="common">Giant wood spider</name>
    <name type="synonym">Nephila maculata</name>
    <dbReference type="NCBI Taxonomy" id="299642"/>
    <lineage>
        <taxon>Eukaryota</taxon>
        <taxon>Metazoa</taxon>
        <taxon>Ecdysozoa</taxon>
        <taxon>Arthropoda</taxon>
        <taxon>Chelicerata</taxon>
        <taxon>Arachnida</taxon>
        <taxon>Araneae</taxon>
        <taxon>Araneomorphae</taxon>
        <taxon>Entelegynae</taxon>
        <taxon>Araneoidea</taxon>
        <taxon>Nephilidae</taxon>
        <taxon>Nephila</taxon>
    </lineage>
</organism>
<proteinExistence type="predicted"/>
<evidence type="ECO:0000313" key="2">
    <source>
        <dbReference type="Proteomes" id="UP000887013"/>
    </source>
</evidence>
<accession>A0A8X6QB14</accession>
<name>A0A8X6QB14_NEPPI</name>
<dbReference type="Proteomes" id="UP000887013">
    <property type="component" value="Unassembled WGS sequence"/>
</dbReference>
<reference evidence="1" key="1">
    <citation type="submission" date="2020-08" db="EMBL/GenBank/DDBJ databases">
        <title>Multicomponent nature underlies the extraordinary mechanical properties of spider dragline silk.</title>
        <authorList>
            <person name="Kono N."/>
            <person name="Nakamura H."/>
            <person name="Mori M."/>
            <person name="Yoshida Y."/>
            <person name="Ohtoshi R."/>
            <person name="Malay A.D."/>
            <person name="Moran D.A.P."/>
            <person name="Tomita M."/>
            <person name="Numata K."/>
            <person name="Arakawa K."/>
        </authorList>
    </citation>
    <scope>NUCLEOTIDE SEQUENCE</scope>
</reference>
<protein>
    <submittedName>
        <fullName evidence="1">Uncharacterized protein</fullName>
    </submittedName>
</protein>